<proteinExistence type="predicted"/>
<name>A0A5B9DP37_9HYPH</name>
<evidence type="ECO:0000313" key="2">
    <source>
        <dbReference type="Proteomes" id="UP000321062"/>
    </source>
</evidence>
<dbReference type="PANTHER" id="PTHR43245">
    <property type="entry name" value="BIFUNCTIONAL POLYMYXIN RESISTANCE PROTEIN ARNA"/>
    <property type="match status" value="1"/>
</dbReference>
<dbReference type="Gene3D" id="3.40.50.720">
    <property type="entry name" value="NAD(P)-binding Rossmann-like Domain"/>
    <property type="match status" value="1"/>
</dbReference>
<dbReference type="AlphaFoldDB" id="A0A5B9DP37"/>
<dbReference type="CDD" id="cd08946">
    <property type="entry name" value="SDR_e"/>
    <property type="match status" value="1"/>
</dbReference>
<dbReference type="PANTHER" id="PTHR43245:SF23">
    <property type="entry name" value="NAD(P)-BINDING DOMAIN-CONTAINING PROTEIN"/>
    <property type="match status" value="1"/>
</dbReference>
<reference evidence="1 2" key="1">
    <citation type="journal article" date="2015" name="Int. J. Syst. Evol. Microbiol.">
        <title>Youhaiella tibetensis gen. nov., sp. nov., isolated from subsurface sediment.</title>
        <authorList>
            <person name="Wang Y.X."/>
            <person name="Huang F.Q."/>
            <person name="Nogi Y."/>
            <person name="Pang S.J."/>
            <person name="Wang P.K."/>
            <person name="Lv J."/>
        </authorList>
    </citation>
    <scope>NUCLEOTIDE SEQUENCE [LARGE SCALE GENOMIC DNA]</scope>
    <source>
        <strain evidence="2">fig4</strain>
    </source>
</reference>
<dbReference type="SUPFAM" id="SSF51735">
    <property type="entry name" value="NAD(P)-binding Rossmann-fold domains"/>
    <property type="match status" value="1"/>
</dbReference>
<sequence>MKVLVTGHRGYLGAVVVPVLLESGYDVSGYDLDYFGHCTYSHGGPYRAVPTIQKDIRDAVPEDFEGFEAVIHLAALPDAAGQIDSNTLNEVNHKASVRVALAARQAGVSRFLFASSASVYGQGGEEPLDETGPLNPQTIYAMTKVMAERDVAGLATGNFSPTFLRLAVLCGLSPRLRLDLMFNRLMALAFTEHRIRLPVRGDAWRAFIHVQDVARALAALLREQRPPVHNQVFNVGSSANNHRVRDLATIVSRLVPESRFEQNPVTEMRRESFRLNCDKLARTIPAAVPQWTLARTGEQLLEAFDASSLTVEEGARSRYDRVAELATLVADKVLNADLRRPGGLNEGPYGAT</sequence>
<keyword evidence="2" id="KW-1185">Reference proteome</keyword>
<dbReference type="EMBL" id="CP041690">
    <property type="protein sequence ID" value="QEE20469.1"/>
    <property type="molecule type" value="Genomic_DNA"/>
</dbReference>
<organism evidence="1 2">
    <name type="scientific">Paradevosia tibetensis</name>
    <dbReference type="NCBI Taxonomy" id="1447062"/>
    <lineage>
        <taxon>Bacteria</taxon>
        <taxon>Pseudomonadati</taxon>
        <taxon>Pseudomonadota</taxon>
        <taxon>Alphaproteobacteria</taxon>
        <taxon>Hyphomicrobiales</taxon>
        <taxon>Devosiaceae</taxon>
        <taxon>Paradevosia</taxon>
    </lineage>
</organism>
<accession>A0A5B9DP37</accession>
<protein>
    <submittedName>
        <fullName evidence="1">SDR family oxidoreductase</fullName>
    </submittedName>
</protein>
<dbReference type="KEGG" id="yti:FNA67_09930"/>
<dbReference type="InterPro" id="IPR001509">
    <property type="entry name" value="Epimerase_deHydtase"/>
</dbReference>
<dbReference type="OrthoDB" id="7941325at2"/>
<dbReference type="RefSeq" id="WP_049704971.1">
    <property type="nucleotide sequence ID" value="NZ_BMFM01000001.1"/>
</dbReference>
<evidence type="ECO:0000313" key="1">
    <source>
        <dbReference type="EMBL" id="QEE20469.1"/>
    </source>
</evidence>
<dbReference type="InterPro" id="IPR036291">
    <property type="entry name" value="NAD(P)-bd_dom_sf"/>
</dbReference>
<dbReference type="Pfam" id="PF01370">
    <property type="entry name" value="Epimerase"/>
    <property type="match status" value="1"/>
</dbReference>
<dbReference type="Proteomes" id="UP000321062">
    <property type="component" value="Chromosome"/>
</dbReference>
<gene>
    <name evidence="1" type="ORF">FNA67_09930</name>
</gene>
<dbReference type="InterPro" id="IPR050177">
    <property type="entry name" value="Lipid_A_modif_metabolic_enz"/>
</dbReference>